<evidence type="ECO:0000313" key="1">
    <source>
        <dbReference type="EMBL" id="EDS43332.1"/>
    </source>
</evidence>
<dbReference type="KEGG" id="cqu:CpipJ_CPIJ004557"/>
<dbReference type="OrthoDB" id="7490920at2759"/>
<reference evidence="2" key="2">
    <citation type="submission" date="2020-05" db="UniProtKB">
        <authorList>
            <consortium name="EnsemblMetazoa"/>
        </authorList>
    </citation>
    <scope>IDENTIFICATION</scope>
    <source>
        <strain evidence="2">JHB</strain>
    </source>
</reference>
<dbReference type="EMBL" id="DS231886">
    <property type="protein sequence ID" value="EDS43332.1"/>
    <property type="molecule type" value="Genomic_DNA"/>
</dbReference>
<reference evidence="1" key="1">
    <citation type="submission" date="2007-03" db="EMBL/GenBank/DDBJ databases">
        <title>Annotation of Culex pipiens quinquefasciatus.</title>
        <authorList>
            <consortium name="The Broad Institute Genome Sequencing Platform"/>
            <person name="Atkinson P.W."/>
            <person name="Hemingway J."/>
            <person name="Christensen B.M."/>
            <person name="Higgs S."/>
            <person name="Kodira C."/>
            <person name="Hannick L."/>
            <person name="Megy K."/>
            <person name="O'Leary S."/>
            <person name="Pearson M."/>
            <person name="Haas B.J."/>
            <person name="Mauceli E."/>
            <person name="Wortman J.R."/>
            <person name="Lee N.H."/>
            <person name="Guigo R."/>
            <person name="Stanke M."/>
            <person name="Alvarado L."/>
            <person name="Amedeo P."/>
            <person name="Antoine C.H."/>
            <person name="Arensburger P."/>
            <person name="Bidwell S.L."/>
            <person name="Crawford M."/>
            <person name="Camaro F."/>
            <person name="Devon K."/>
            <person name="Engels R."/>
            <person name="Hammond M."/>
            <person name="Howarth C."/>
            <person name="Koehrsen M."/>
            <person name="Lawson D."/>
            <person name="Montgomery P."/>
            <person name="Nene V."/>
            <person name="Nusbaum C."/>
            <person name="Puiu D."/>
            <person name="Romero-Severson J."/>
            <person name="Severson D.W."/>
            <person name="Shumway M."/>
            <person name="Sisk P."/>
            <person name="Stolte C."/>
            <person name="Zeng Q."/>
            <person name="Eisenstadt E."/>
            <person name="Fraser-Liggett C."/>
            <person name="Strausberg R."/>
            <person name="Galagan J."/>
            <person name="Birren B."/>
            <person name="Collins F.H."/>
        </authorList>
    </citation>
    <scope>NUCLEOTIDE SEQUENCE [LARGE SCALE GENOMIC DNA]</scope>
    <source>
        <strain evidence="1">JHB</strain>
    </source>
</reference>
<name>B0WC87_CULQU</name>
<gene>
    <name evidence="2" type="primary">6036253</name>
    <name evidence="1" type="ORF">CpipJ_CPIJ004557</name>
</gene>
<accession>B0WC87</accession>
<sequence>MFVTIKSSCVNPKNLFCFVCGNYTPSHHKRSIMTIPIMEAYEAYFKGGRTQKEDYVHGPASVCNDCNQGLLRWKNGQNTRTPAVPFIVPMIWKAPSNHTNDCYFCLTKTIGEGKKRFAQYPPSLPSATRPIACEPDMNPTHPTSPPSLLIKKPTPLTDNPSPLPTPNWTVSVKKVKLNGQQQQQQSALQLPTMPLAAAATQQPQVKQQRQIKVKSDAQLKQLPVRTPPQPLKVQQQRAVGILQQQVQMVQQQQQQQQMQRTPTAGGTVVQVGAGAGIPQLENRQQQQQTKPIVPIYTLLQNEPITIEIDDDEPEVRNKTIPVTSPPPPQLQSVANKPNAAAAAATTPRTNGVPTILRNGALRSQQQLLQQHHQQMTTTPQRKVTPPAAAAAHNVVSSTSTPTPRRPHLLTDADLIGLIQDLQLQKDKAALLINRFRQWNLLDSSCLLDTTIAANGTQGPVSRGTEFKRRSIKDTGAVVGSPALLVHSTSNSVKRKHQELC</sequence>
<dbReference type="STRING" id="7176.B0WC87"/>
<dbReference type="Proteomes" id="UP000002320">
    <property type="component" value="Unassembled WGS sequence"/>
</dbReference>
<dbReference type="InParanoid" id="B0WC87"/>
<dbReference type="AlphaFoldDB" id="B0WC87"/>
<proteinExistence type="predicted"/>
<dbReference type="HOGENOM" id="CLU_545438_0_0_1"/>
<protein>
    <submittedName>
        <fullName evidence="1 2">Uncharacterized protein</fullName>
    </submittedName>
</protein>
<evidence type="ECO:0000313" key="2">
    <source>
        <dbReference type="EnsemblMetazoa" id="CPIJ004557-PA"/>
    </source>
</evidence>
<evidence type="ECO:0000313" key="3">
    <source>
        <dbReference type="Proteomes" id="UP000002320"/>
    </source>
</evidence>
<dbReference type="VEuPathDB" id="VectorBase:CPIJ004557"/>
<dbReference type="OMA" id="DHATDCY"/>
<dbReference type="eggNOG" id="ENOG502SS02">
    <property type="taxonomic scope" value="Eukaryota"/>
</dbReference>
<dbReference type="EnsemblMetazoa" id="CPIJ004557-RA">
    <property type="protein sequence ID" value="CPIJ004557-PA"/>
    <property type="gene ID" value="CPIJ004557"/>
</dbReference>
<dbReference type="VEuPathDB" id="VectorBase:CQUJHB015985"/>
<organism>
    <name type="scientific">Culex quinquefasciatus</name>
    <name type="common">Southern house mosquito</name>
    <name type="synonym">Culex pungens</name>
    <dbReference type="NCBI Taxonomy" id="7176"/>
    <lineage>
        <taxon>Eukaryota</taxon>
        <taxon>Metazoa</taxon>
        <taxon>Ecdysozoa</taxon>
        <taxon>Arthropoda</taxon>
        <taxon>Hexapoda</taxon>
        <taxon>Insecta</taxon>
        <taxon>Pterygota</taxon>
        <taxon>Neoptera</taxon>
        <taxon>Endopterygota</taxon>
        <taxon>Diptera</taxon>
        <taxon>Nematocera</taxon>
        <taxon>Culicoidea</taxon>
        <taxon>Culicidae</taxon>
        <taxon>Culicinae</taxon>
        <taxon>Culicini</taxon>
        <taxon>Culex</taxon>
        <taxon>Culex</taxon>
    </lineage>
</organism>
<keyword evidence="3" id="KW-1185">Reference proteome</keyword>